<protein>
    <submittedName>
        <fullName evidence="1">Uncharacterized protein</fullName>
    </submittedName>
</protein>
<evidence type="ECO:0000313" key="2">
    <source>
        <dbReference type="Proteomes" id="UP001143910"/>
    </source>
</evidence>
<gene>
    <name evidence="1" type="ORF">NQ176_g1362</name>
</gene>
<sequence>MDLVKQAASGFVADILYHGTIGEHRPLHIYEMNRLPGEVYLIATDHSIPQPDDAKARQRNTIQDLARFFAQSWNCKQPPSADSANLAAEYGFKLGRLAESLPTRFSQRLLSLEPNLSLVFSKLPYVVTHGDLCELNILIDPKTGHITGVVDWAEVRVLPFGFALWAVENILGYMNAEGWHYYDNQDELRALFWDIFLEQAKNCTDQDIMLIHIVRLIGLFCRYGFATEGETILSVVGAKATSSIAYLDAFCLPDTALCERKTFTFGSAAVTVQYSSMFLLPLRFCKLDSDGTERRHLDLLIDERYRVDYKIGEGGFGLVYAGSDIKSNDEVAIKLTHISNDPQILKAEADAYKVLSGGIGIPKVLWFGQECDYYALVHDLLGPSLEDLFNYCDRRFSIKTVLLIADQAISRLQYIHSKGFLHRDIKPENFLMGAGIKGNILYTIDFGLAKEFCNAERFQTLGGRPFGGTRRYASLNNHKGQVVG</sequence>
<dbReference type="EMBL" id="JANJQO010000074">
    <property type="protein sequence ID" value="KAJ2982474.1"/>
    <property type="molecule type" value="Genomic_DNA"/>
</dbReference>
<accession>A0ACC1NU80</accession>
<organism evidence="1 2">
    <name type="scientific">Zarea fungicola</name>
    <dbReference type="NCBI Taxonomy" id="93591"/>
    <lineage>
        <taxon>Eukaryota</taxon>
        <taxon>Fungi</taxon>
        <taxon>Dikarya</taxon>
        <taxon>Ascomycota</taxon>
        <taxon>Pezizomycotina</taxon>
        <taxon>Sordariomycetes</taxon>
        <taxon>Hypocreomycetidae</taxon>
        <taxon>Hypocreales</taxon>
        <taxon>Cordycipitaceae</taxon>
        <taxon>Zarea</taxon>
    </lineage>
</organism>
<evidence type="ECO:0000313" key="1">
    <source>
        <dbReference type="EMBL" id="KAJ2982474.1"/>
    </source>
</evidence>
<proteinExistence type="predicted"/>
<dbReference type="Proteomes" id="UP001143910">
    <property type="component" value="Unassembled WGS sequence"/>
</dbReference>
<name>A0ACC1NU80_9HYPO</name>
<comment type="caution">
    <text evidence="1">The sequence shown here is derived from an EMBL/GenBank/DDBJ whole genome shotgun (WGS) entry which is preliminary data.</text>
</comment>
<reference evidence="1" key="1">
    <citation type="submission" date="2022-08" db="EMBL/GenBank/DDBJ databases">
        <title>Genome Sequence of Lecanicillium fungicola.</title>
        <authorList>
            <person name="Buettner E."/>
        </authorList>
    </citation>
    <scope>NUCLEOTIDE SEQUENCE</scope>
    <source>
        <strain evidence="1">Babe33</strain>
    </source>
</reference>
<keyword evidence="2" id="KW-1185">Reference proteome</keyword>